<proteinExistence type="predicted"/>
<dbReference type="RefSeq" id="XP_060327728.1">
    <property type="nucleotide sequence ID" value="XM_060483200.1"/>
</dbReference>
<sequence>MAPTVDYMAFPPIAALEAKIKAGSHEDVVDDMWLNVGSLYFTLADGFTVSGQSRPRVQSGQKIDVGWRKLVNGNVRVFIIEDASYAHKNSGATWDEKRTQLKGYLAQTRVAEPNFKKTLFGAVTIGKATQFFSYPYRQDQLQPLHDVDKAFEFKKHQERIDYYLTYIRDQIKAGA</sequence>
<dbReference type="AlphaFoldDB" id="A0AA39K102"/>
<keyword evidence="2" id="KW-1185">Reference proteome</keyword>
<reference evidence="1" key="1">
    <citation type="submission" date="2023-06" db="EMBL/GenBank/DDBJ databases">
        <authorList>
            <consortium name="Lawrence Berkeley National Laboratory"/>
            <person name="Ahrendt S."/>
            <person name="Sahu N."/>
            <person name="Indic B."/>
            <person name="Wong-Bajracharya J."/>
            <person name="Merenyi Z."/>
            <person name="Ke H.-M."/>
            <person name="Monk M."/>
            <person name="Kocsube S."/>
            <person name="Drula E."/>
            <person name="Lipzen A."/>
            <person name="Balint B."/>
            <person name="Henrissat B."/>
            <person name="Andreopoulos B."/>
            <person name="Martin F.M."/>
            <person name="Harder C.B."/>
            <person name="Rigling D."/>
            <person name="Ford K.L."/>
            <person name="Foster G.D."/>
            <person name="Pangilinan J."/>
            <person name="Papanicolaou A."/>
            <person name="Barry K."/>
            <person name="LaButti K."/>
            <person name="Viragh M."/>
            <person name="Koriabine M."/>
            <person name="Yan M."/>
            <person name="Riley R."/>
            <person name="Champramary S."/>
            <person name="Plett K.L."/>
            <person name="Tsai I.J."/>
            <person name="Slot J."/>
            <person name="Sipos G."/>
            <person name="Plett J."/>
            <person name="Nagy L.G."/>
            <person name="Grigoriev I.V."/>
        </authorList>
    </citation>
    <scope>NUCLEOTIDE SEQUENCE</scope>
    <source>
        <strain evidence="1">CCBAS 213</strain>
    </source>
</reference>
<organism evidence="1 2">
    <name type="scientific">Armillaria tabescens</name>
    <name type="common">Ringless honey mushroom</name>
    <name type="synonym">Agaricus tabescens</name>
    <dbReference type="NCBI Taxonomy" id="1929756"/>
    <lineage>
        <taxon>Eukaryota</taxon>
        <taxon>Fungi</taxon>
        <taxon>Dikarya</taxon>
        <taxon>Basidiomycota</taxon>
        <taxon>Agaricomycotina</taxon>
        <taxon>Agaricomycetes</taxon>
        <taxon>Agaricomycetidae</taxon>
        <taxon>Agaricales</taxon>
        <taxon>Marasmiineae</taxon>
        <taxon>Physalacriaceae</taxon>
        <taxon>Desarmillaria</taxon>
    </lineage>
</organism>
<protein>
    <submittedName>
        <fullName evidence="1">Uncharacterized protein</fullName>
    </submittedName>
</protein>
<comment type="caution">
    <text evidence="1">The sequence shown here is derived from an EMBL/GenBank/DDBJ whole genome shotgun (WGS) entry which is preliminary data.</text>
</comment>
<name>A0AA39K102_ARMTA</name>
<dbReference type="Proteomes" id="UP001175211">
    <property type="component" value="Unassembled WGS sequence"/>
</dbReference>
<evidence type="ECO:0000313" key="2">
    <source>
        <dbReference type="Proteomes" id="UP001175211"/>
    </source>
</evidence>
<gene>
    <name evidence="1" type="ORF">EV420DRAFT_715330</name>
</gene>
<accession>A0AA39K102</accession>
<evidence type="ECO:0000313" key="1">
    <source>
        <dbReference type="EMBL" id="KAK0451391.1"/>
    </source>
</evidence>
<dbReference type="EMBL" id="JAUEPS010000033">
    <property type="protein sequence ID" value="KAK0451391.1"/>
    <property type="molecule type" value="Genomic_DNA"/>
</dbReference>
<dbReference type="GeneID" id="85366748"/>